<dbReference type="InterPro" id="IPR036291">
    <property type="entry name" value="NAD(P)-bd_dom_sf"/>
</dbReference>
<dbReference type="AlphaFoldDB" id="A0AAJ5UCL9"/>
<evidence type="ECO:0000313" key="5">
    <source>
        <dbReference type="Proteomes" id="UP001210130"/>
    </source>
</evidence>
<feature type="domain" description="Enoyl reductase (ER)" evidence="3">
    <location>
        <begin position="15"/>
        <end position="311"/>
    </location>
</feature>
<dbReference type="PANTHER" id="PTHR48106">
    <property type="entry name" value="QUINONE OXIDOREDUCTASE PIG3-RELATED"/>
    <property type="match status" value="1"/>
</dbReference>
<evidence type="ECO:0000256" key="2">
    <source>
        <dbReference type="ARBA" id="ARBA00023002"/>
    </source>
</evidence>
<name>A0AAJ5UCL9_9ENTR</name>
<dbReference type="Gene3D" id="3.90.180.10">
    <property type="entry name" value="Medium-chain alcohol dehydrogenases, catalytic domain"/>
    <property type="match status" value="1"/>
</dbReference>
<reference evidence="4 5" key="1">
    <citation type="journal article" date="2023" name="Microbiol. Resour. Announc.">
        <title>Complete Genome Sequence of the First Colistin-Resistant Raoultella electrica Strain.</title>
        <authorList>
            <person name="Aldeia C."/>
            <person name="Campos-Madueno E.I."/>
            <person name="Sendi P."/>
            <person name="Endimiani A."/>
        </authorList>
    </citation>
    <scope>NUCLEOTIDE SEQUENCE [LARGE SCALE GENOMIC DNA]</scope>
    <source>
        <strain evidence="4 5">S2-IND-01-C</strain>
    </source>
</reference>
<dbReference type="CDD" id="cd05282">
    <property type="entry name" value="ETR_like"/>
    <property type="match status" value="1"/>
</dbReference>
<dbReference type="PANTHER" id="PTHR48106:SF18">
    <property type="entry name" value="QUINONE OXIDOREDUCTASE PIG3"/>
    <property type="match status" value="1"/>
</dbReference>
<gene>
    <name evidence="4" type="ORF">OR613_14090</name>
</gene>
<dbReference type="InterPro" id="IPR013154">
    <property type="entry name" value="ADH-like_N"/>
</dbReference>
<organism evidence="4 5">
    <name type="scientific">Klebsiella electrica</name>
    <dbReference type="NCBI Taxonomy" id="1259973"/>
    <lineage>
        <taxon>Bacteria</taxon>
        <taxon>Pseudomonadati</taxon>
        <taxon>Pseudomonadota</taxon>
        <taxon>Gammaproteobacteria</taxon>
        <taxon>Enterobacterales</taxon>
        <taxon>Enterobacteriaceae</taxon>
        <taxon>Klebsiella/Raoultella group</taxon>
        <taxon>Klebsiella</taxon>
    </lineage>
</organism>
<dbReference type="GO" id="GO:0016651">
    <property type="term" value="F:oxidoreductase activity, acting on NAD(P)H"/>
    <property type="evidence" value="ECO:0007669"/>
    <property type="project" value="TreeGrafter"/>
</dbReference>
<dbReference type="SUPFAM" id="SSF50129">
    <property type="entry name" value="GroES-like"/>
    <property type="match status" value="1"/>
</dbReference>
<dbReference type="GO" id="GO:0070402">
    <property type="term" value="F:NADPH binding"/>
    <property type="evidence" value="ECO:0007669"/>
    <property type="project" value="TreeGrafter"/>
</dbReference>
<keyword evidence="5" id="KW-1185">Reference proteome</keyword>
<protein>
    <submittedName>
        <fullName evidence="4">Zinc-dependent alcohol dehydrogenase family protein</fullName>
    </submittedName>
</protein>
<dbReference type="EMBL" id="CP112887">
    <property type="protein sequence ID" value="WBW59182.1"/>
    <property type="molecule type" value="Genomic_DNA"/>
</dbReference>
<dbReference type="Pfam" id="PF13602">
    <property type="entry name" value="ADH_zinc_N_2"/>
    <property type="match status" value="1"/>
</dbReference>
<evidence type="ECO:0000313" key="4">
    <source>
        <dbReference type="EMBL" id="WBW59182.1"/>
    </source>
</evidence>
<accession>A0AAJ5UCL9</accession>
<dbReference type="Pfam" id="PF08240">
    <property type="entry name" value="ADH_N"/>
    <property type="match status" value="1"/>
</dbReference>
<dbReference type="SUPFAM" id="SSF51735">
    <property type="entry name" value="NAD(P)-binding Rossmann-fold domains"/>
    <property type="match status" value="1"/>
</dbReference>
<sequence length="317" mass="34509">MLQHALCYHHYGPPSSALTLRIFPLPLLAAGKVRVKMRYAAVNPSDLIPVTGAYRHRTRLPATAGYEGVGVVVDAPPGASVAPGQRVLPLRGAGTWQSYLDIDARWLVPVPDEIDDRLAARAYINPLTALLMLRRWPVAGQNIVLTAAGSSCASLLAQWALLKGARSVSGAIRSQRHFHRLAQQGVYPVLESDRLMLEQVSHHADWVFDAVGGGLANAILSVLPERAELVSYGLLSGQALSQTRATPRVYKFHLREALAALSTAAWQAAFREIWPLLQATQLPPAQVIPLSRWREAISARAPEDGHGKILLDFTAED</sequence>
<keyword evidence="1" id="KW-0521">NADP</keyword>
<evidence type="ECO:0000256" key="1">
    <source>
        <dbReference type="ARBA" id="ARBA00022857"/>
    </source>
</evidence>
<proteinExistence type="predicted"/>
<dbReference type="InterPro" id="IPR020843">
    <property type="entry name" value="ER"/>
</dbReference>
<keyword evidence="2" id="KW-0560">Oxidoreductase</keyword>
<dbReference type="SMART" id="SM00829">
    <property type="entry name" value="PKS_ER"/>
    <property type="match status" value="1"/>
</dbReference>
<dbReference type="Gene3D" id="3.40.50.720">
    <property type="entry name" value="NAD(P)-binding Rossmann-like Domain"/>
    <property type="match status" value="1"/>
</dbReference>
<dbReference type="RefSeq" id="WP_131049790.1">
    <property type="nucleotide sequence ID" value="NZ_CP112887.1"/>
</dbReference>
<evidence type="ECO:0000259" key="3">
    <source>
        <dbReference type="SMART" id="SM00829"/>
    </source>
</evidence>
<dbReference type="InterPro" id="IPR011032">
    <property type="entry name" value="GroES-like_sf"/>
</dbReference>
<dbReference type="Proteomes" id="UP001210130">
    <property type="component" value="Chromosome"/>
</dbReference>